<evidence type="ECO:0000313" key="6">
    <source>
        <dbReference type="EMBL" id="OIJ92340.1"/>
    </source>
</evidence>
<dbReference type="InterPro" id="IPR040570">
    <property type="entry name" value="LAL_C2"/>
</dbReference>
<evidence type="ECO:0000256" key="1">
    <source>
        <dbReference type="ARBA" id="ARBA00022598"/>
    </source>
</evidence>
<dbReference type="OrthoDB" id="24041at2"/>
<dbReference type="Gene3D" id="3.40.50.20">
    <property type="match status" value="1"/>
</dbReference>
<dbReference type="Gene3D" id="3.30.470.20">
    <property type="entry name" value="ATP-grasp fold, B domain"/>
    <property type="match status" value="1"/>
</dbReference>
<evidence type="ECO:0000313" key="7">
    <source>
        <dbReference type="Proteomes" id="UP000179642"/>
    </source>
</evidence>
<keyword evidence="2 4" id="KW-0547">Nucleotide-binding</keyword>
<dbReference type="Pfam" id="PF18130">
    <property type="entry name" value="ATPgrasp_N"/>
    <property type="match status" value="1"/>
</dbReference>
<dbReference type="PANTHER" id="PTHR43585:SF2">
    <property type="entry name" value="ATP-GRASP ENZYME FSQD"/>
    <property type="match status" value="1"/>
</dbReference>
<evidence type="ECO:0000256" key="3">
    <source>
        <dbReference type="ARBA" id="ARBA00022840"/>
    </source>
</evidence>
<dbReference type="SMART" id="SM01209">
    <property type="entry name" value="GARS_A"/>
    <property type="match status" value="1"/>
</dbReference>
<dbReference type="Proteomes" id="UP000179642">
    <property type="component" value="Unassembled WGS sequence"/>
</dbReference>
<dbReference type="GO" id="GO:0005524">
    <property type="term" value="F:ATP binding"/>
    <property type="evidence" value="ECO:0007669"/>
    <property type="project" value="UniProtKB-UniRule"/>
</dbReference>
<dbReference type="InterPro" id="IPR011761">
    <property type="entry name" value="ATP-grasp"/>
</dbReference>
<sequence length="426" mass="44094">MAHLVLVESTPTAGFQIVRTAAALGHEVTFFAHDLAPYLVTSGAEKALGEAAAVHTGVATGEAEPLTRALAKLHEQRPVDGLLALSDGHLLPTALAARHLGIPFESPETIGRLRDKHAMRTALRRADVPQPGFRSATTVPEAVAAATALGFPVVVKPADGMASLHVGVAETPDQVAALAGAITSARGYGRGIRSTGRILVERFVPGPVVSCETVTYDGRHQVYGCVDRRLADGPFPVELGGCFPAELPQGTVDDVVRVCTEALDAVGLRRSHAHTELVLGPEGPRIIEINGRLIGGLVPTMMNHVLDGDIYEDVVELALGRSPRPPATTGVGCIRAVTAPVAGTLEGIDTQAVRAVPGVRDLVLHARTGGPVRPPRDNLDRLGFVIAAGPSAAAARAAADAAHARVRVRVAAATTDVPAGTAEPAV</sequence>
<dbReference type="AlphaFoldDB" id="A0A1S2PFC2"/>
<dbReference type="RefSeq" id="WP_071385733.1">
    <property type="nucleotide sequence ID" value="NZ_MLYO01000081.1"/>
</dbReference>
<dbReference type="EMBL" id="MLYO01000081">
    <property type="protein sequence ID" value="OIJ92340.1"/>
    <property type="molecule type" value="Genomic_DNA"/>
</dbReference>
<keyword evidence="7" id="KW-1185">Reference proteome</keyword>
<accession>A0A1S2PFC2</accession>
<evidence type="ECO:0000256" key="4">
    <source>
        <dbReference type="PROSITE-ProRule" id="PRU00409"/>
    </source>
</evidence>
<evidence type="ECO:0000256" key="2">
    <source>
        <dbReference type="ARBA" id="ARBA00022741"/>
    </source>
</evidence>
<dbReference type="InterPro" id="IPR041472">
    <property type="entry name" value="BL00235/CARNS1_N"/>
</dbReference>
<proteinExistence type="predicted"/>
<dbReference type="PROSITE" id="PS50975">
    <property type="entry name" value="ATP_GRASP"/>
    <property type="match status" value="1"/>
</dbReference>
<dbReference type="SUPFAM" id="SSF56059">
    <property type="entry name" value="Glutathione synthetase ATP-binding domain-like"/>
    <property type="match status" value="1"/>
</dbReference>
<protein>
    <recommendedName>
        <fullName evidence="5">ATP-grasp domain-containing protein</fullName>
    </recommendedName>
</protein>
<keyword evidence="1" id="KW-0436">Ligase</keyword>
<evidence type="ECO:0000259" key="5">
    <source>
        <dbReference type="PROSITE" id="PS50975"/>
    </source>
</evidence>
<dbReference type="GO" id="GO:0046872">
    <property type="term" value="F:metal ion binding"/>
    <property type="evidence" value="ECO:0007669"/>
    <property type="project" value="InterPro"/>
</dbReference>
<dbReference type="GO" id="GO:0016874">
    <property type="term" value="F:ligase activity"/>
    <property type="evidence" value="ECO:0007669"/>
    <property type="project" value="UniProtKB-KW"/>
</dbReference>
<reference evidence="6 7" key="1">
    <citation type="submission" date="2016-10" db="EMBL/GenBank/DDBJ databases">
        <title>Genome sequence of Streptomyces sp. MUSC 1.</title>
        <authorList>
            <person name="Lee L.-H."/>
            <person name="Ser H.-L."/>
            <person name="Law J.W.-F."/>
        </authorList>
    </citation>
    <scope>NUCLEOTIDE SEQUENCE [LARGE SCALE GENOMIC DNA]</scope>
    <source>
        <strain evidence="6 7">MUSC 1</strain>
    </source>
</reference>
<dbReference type="Pfam" id="PF13535">
    <property type="entry name" value="ATP-grasp_4"/>
    <property type="match status" value="1"/>
</dbReference>
<keyword evidence="3 4" id="KW-0067">ATP-binding</keyword>
<comment type="caution">
    <text evidence="6">The sequence shown here is derived from an EMBL/GenBank/DDBJ whole genome shotgun (WGS) entry which is preliminary data.</text>
</comment>
<feature type="domain" description="ATP-grasp" evidence="5">
    <location>
        <begin position="120"/>
        <end position="319"/>
    </location>
</feature>
<gene>
    <name evidence="6" type="ORF">BIV23_39035</name>
</gene>
<organism evidence="6 7">
    <name type="scientific">Streptomyces monashensis</name>
    <dbReference type="NCBI Taxonomy" id="1678012"/>
    <lineage>
        <taxon>Bacteria</taxon>
        <taxon>Bacillati</taxon>
        <taxon>Actinomycetota</taxon>
        <taxon>Actinomycetes</taxon>
        <taxon>Kitasatosporales</taxon>
        <taxon>Streptomycetaceae</taxon>
        <taxon>Streptomyces</taxon>
    </lineage>
</organism>
<dbReference type="InterPro" id="IPR052032">
    <property type="entry name" value="ATP-dep_AA_Ligase"/>
</dbReference>
<dbReference type="PANTHER" id="PTHR43585">
    <property type="entry name" value="FUMIPYRROLE BIOSYNTHESIS PROTEIN C"/>
    <property type="match status" value="1"/>
</dbReference>
<dbReference type="Pfam" id="PF18603">
    <property type="entry name" value="LAL_C2"/>
    <property type="match status" value="1"/>
</dbReference>
<name>A0A1S2PFC2_9ACTN</name>